<sequence length="466" mass="54629">MQNEFFIVYKHCIWLGSMIQVGCRLWNLSLLSVVVLTICNILLTIRLLHWDCPPTILPESLPRLHPPPVPPHLHESIVNTCSTCNVTNGIFGVDTKLGRWDSRHLFKMFDFTVVGDIYPELSEKHLVCIATQSSLEKLHSLIQVAHHWSGPISTALYAAGDQEYKLLQGYVAFLRRCYKPIRDRVTFHLLLPKDKLPRSNIIPEKTDHFECLHPEIALTHLVQMRSSDIVRWRMRNPYPQNHMRNLARRNCQTPYVFLTDVDIIPSTHLTEGLNAFLKNVKCAGLCAYVIPTYELDERVRFPRNKTDLIRLTNKGLAQPFHHKVFIYNQFATNFSRWEDDLSEIVHISHNVTNFEFLYEPFYVAPDIAPGHDERFIGYGFTRNTQVYEMYVAGYQFYVLSPVFTCHWGLQTRKGRPFWREKQNSANRRNFDVFKREVFARYRKDPLHMVQQTYPNQNKKSLPIKKN</sequence>
<dbReference type="GO" id="GO:0046872">
    <property type="term" value="F:metal ion binding"/>
    <property type="evidence" value="ECO:0007669"/>
    <property type="project" value="UniProtKB-KW"/>
</dbReference>
<dbReference type="PANTHER" id="PTHR46420">
    <property type="entry name" value="BETA-1,4-GLUCURONYLTRANSFERASE 1"/>
    <property type="match status" value="1"/>
</dbReference>
<feature type="transmembrane region" description="Helical" evidence="21">
    <location>
        <begin position="25"/>
        <end position="48"/>
    </location>
</feature>
<comment type="pathway">
    <text evidence="3">Protein modification; protein glycosylation.</text>
</comment>
<dbReference type="AlphaFoldDB" id="A0A1B6D9Z2"/>
<keyword evidence="13 21" id="KW-0472">Membrane</keyword>
<dbReference type="GO" id="GO:0015020">
    <property type="term" value="F:glucuronosyltransferase activity"/>
    <property type="evidence" value="ECO:0007669"/>
    <property type="project" value="InterPro"/>
</dbReference>
<keyword evidence="7" id="KW-0808">Transferase</keyword>
<keyword evidence="6" id="KW-0328">Glycosyltransferase</keyword>
<evidence type="ECO:0000256" key="8">
    <source>
        <dbReference type="ARBA" id="ARBA00022692"/>
    </source>
</evidence>
<keyword evidence="12" id="KW-0333">Golgi apparatus</keyword>
<evidence type="ECO:0000256" key="20">
    <source>
        <dbReference type="ARBA" id="ARBA00047852"/>
    </source>
</evidence>
<dbReference type="Pfam" id="PF13896">
    <property type="entry name" value="Glyco_transf_49"/>
    <property type="match status" value="1"/>
</dbReference>
<keyword evidence="9" id="KW-0479">Metal-binding</keyword>
<comment type="subcellular location">
    <subcellularLocation>
        <location evidence="2">Golgi apparatus membrane</location>
        <topology evidence="2">Single-pass type II membrane protein</topology>
    </subcellularLocation>
</comment>
<dbReference type="GO" id="GO:0035269">
    <property type="term" value="P:protein O-linked glycosylation via mannose"/>
    <property type="evidence" value="ECO:0007669"/>
    <property type="project" value="TreeGrafter"/>
</dbReference>
<comment type="cofactor">
    <cofactor evidence="1">
        <name>Mn(2+)</name>
        <dbReference type="ChEBI" id="CHEBI:29035"/>
    </cofactor>
</comment>
<keyword evidence="11 21" id="KW-1133">Transmembrane helix</keyword>
<evidence type="ECO:0000256" key="1">
    <source>
        <dbReference type="ARBA" id="ARBA00001936"/>
    </source>
</evidence>
<evidence type="ECO:0000256" key="17">
    <source>
        <dbReference type="ARBA" id="ARBA00032175"/>
    </source>
</evidence>
<evidence type="ECO:0000256" key="14">
    <source>
        <dbReference type="ARBA" id="ARBA00023180"/>
    </source>
</evidence>
<dbReference type="UniPathway" id="UPA00378"/>
<keyword evidence="8 21" id="KW-0812">Transmembrane</keyword>
<evidence type="ECO:0000256" key="2">
    <source>
        <dbReference type="ARBA" id="ARBA00004323"/>
    </source>
</evidence>
<comment type="catalytic activity">
    <reaction evidence="20">
        <text>3-O-[beta-D-Xyl-(1-&gt;4)-Rib-ol-P-Rib-ol-P-3-beta-D-GalNAc-(1-&gt;3)-beta-D-GlcNAc-(1-&gt;4)-(O-6-P-alpha-D-Man)]-Thr-[protein] + UDP-alpha-D-glucuronate = 3-O-[beta-D-GlcA-(1-&gt;3)-beta-D-Xyl-(1-&gt;4)-Rib-ol-P-Rib-ol-P-3-beta-D-GalNAc-(1-&gt;3)-beta-D-GlcNAc-(1-&gt;4)-(O-6-P-alpha-D-Man)]-Thr-[protein] + UDP + H(+)</text>
        <dbReference type="Rhea" id="RHEA:46860"/>
        <dbReference type="Rhea" id="RHEA-COMP:15023"/>
        <dbReference type="Rhea" id="RHEA-COMP:17482"/>
        <dbReference type="ChEBI" id="CHEBI:15378"/>
        <dbReference type="ChEBI" id="CHEBI:58052"/>
        <dbReference type="ChEBI" id="CHEBI:58223"/>
        <dbReference type="ChEBI" id="CHEBI:142405"/>
        <dbReference type="ChEBI" id="CHEBI:177336"/>
    </reaction>
</comment>
<evidence type="ECO:0000256" key="13">
    <source>
        <dbReference type="ARBA" id="ARBA00023136"/>
    </source>
</evidence>
<dbReference type="InterPro" id="IPR043189">
    <property type="entry name" value="B4GAT1"/>
</dbReference>
<evidence type="ECO:0000256" key="7">
    <source>
        <dbReference type="ARBA" id="ARBA00022679"/>
    </source>
</evidence>
<evidence type="ECO:0000256" key="16">
    <source>
        <dbReference type="ARBA" id="ARBA00030723"/>
    </source>
</evidence>
<protein>
    <recommendedName>
        <fullName evidence="5">Beta-1,4-glucuronyltransferase 1</fullName>
    </recommendedName>
    <alternativeName>
        <fullName evidence="16">I-beta-1,3-N-acetylglucosaminyltransferase</fullName>
    </alternativeName>
    <alternativeName>
        <fullName evidence="19">N-acetyllactosaminide beta-1,3-N-acetylglucosaminyltransferase</fullName>
    </alternativeName>
    <alternativeName>
        <fullName evidence="17">Poly-N-acetyllactosamine extension enzyme</fullName>
    </alternativeName>
    <alternativeName>
        <fullName evidence="18">UDP-GlcNAc:betaGal beta-1,3-N-acetylglucosaminyltransferase 1</fullName>
    </alternativeName>
</protein>
<evidence type="ECO:0000256" key="15">
    <source>
        <dbReference type="ARBA" id="ARBA00023211"/>
    </source>
</evidence>
<evidence type="ECO:0000256" key="21">
    <source>
        <dbReference type="SAM" id="Phobius"/>
    </source>
</evidence>
<evidence type="ECO:0000256" key="5">
    <source>
        <dbReference type="ARBA" id="ARBA00017962"/>
    </source>
</evidence>
<dbReference type="PANTHER" id="PTHR46420:SF1">
    <property type="entry name" value="BETA-1,4-GLUCURONYLTRANSFERASE 1"/>
    <property type="match status" value="1"/>
</dbReference>
<evidence type="ECO:0000256" key="10">
    <source>
        <dbReference type="ARBA" id="ARBA00022968"/>
    </source>
</evidence>
<comment type="similarity">
    <text evidence="4">Belongs to the glycosyltransferase 49 family.</text>
</comment>
<keyword evidence="10" id="KW-0735">Signal-anchor</keyword>
<organism evidence="22">
    <name type="scientific">Clastoptera arizonana</name>
    <name type="common">Arizona spittle bug</name>
    <dbReference type="NCBI Taxonomy" id="38151"/>
    <lineage>
        <taxon>Eukaryota</taxon>
        <taxon>Metazoa</taxon>
        <taxon>Ecdysozoa</taxon>
        <taxon>Arthropoda</taxon>
        <taxon>Hexapoda</taxon>
        <taxon>Insecta</taxon>
        <taxon>Pterygota</taxon>
        <taxon>Neoptera</taxon>
        <taxon>Paraneoptera</taxon>
        <taxon>Hemiptera</taxon>
        <taxon>Auchenorrhyncha</taxon>
        <taxon>Cercopoidea</taxon>
        <taxon>Clastopteridae</taxon>
        <taxon>Clastoptera</taxon>
    </lineage>
</organism>
<dbReference type="GO" id="GO:0000139">
    <property type="term" value="C:Golgi membrane"/>
    <property type="evidence" value="ECO:0007669"/>
    <property type="project" value="UniProtKB-SubCell"/>
</dbReference>
<keyword evidence="14" id="KW-0325">Glycoprotein</keyword>
<evidence type="ECO:0000256" key="19">
    <source>
        <dbReference type="ARBA" id="ARBA00033291"/>
    </source>
</evidence>
<name>A0A1B6D9Z2_9HEMI</name>
<dbReference type="EMBL" id="GEDC01014787">
    <property type="protein sequence ID" value="JAS22511.1"/>
    <property type="molecule type" value="Transcribed_RNA"/>
</dbReference>
<accession>A0A1B6D9Z2</accession>
<evidence type="ECO:0000256" key="4">
    <source>
        <dbReference type="ARBA" id="ARBA00008539"/>
    </source>
</evidence>
<evidence type="ECO:0000256" key="18">
    <source>
        <dbReference type="ARBA" id="ARBA00032181"/>
    </source>
</evidence>
<evidence type="ECO:0000256" key="9">
    <source>
        <dbReference type="ARBA" id="ARBA00022723"/>
    </source>
</evidence>
<evidence type="ECO:0000256" key="12">
    <source>
        <dbReference type="ARBA" id="ARBA00023034"/>
    </source>
</evidence>
<reference evidence="22" key="1">
    <citation type="submission" date="2015-12" db="EMBL/GenBank/DDBJ databases">
        <title>De novo transcriptome assembly of four potential Pierce s Disease insect vectors from Arizona vineyards.</title>
        <authorList>
            <person name="Tassone E.E."/>
        </authorList>
    </citation>
    <scope>NUCLEOTIDE SEQUENCE</scope>
</reference>
<evidence type="ECO:0000313" key="22">
    <source>
        <dbReference type="EMBL" id="JAS22511.1"/>
    </source>
</evidence>
<keyword evidence="15" id="KW-0464">Manganese</keyword>
<gene>
    <name evidence="22" type="ORF">g.44344</name>
</gene>
<evidence type="ECO:0000256" key="11">
    <source>
        <dbReference type="ARBA" id="ARBA00022989"/>
    </source>
</evidence>
<evidence type="ECO:0000256" key="3">
    <source>
        <dbReference type="ARBA" id="ARBA00004922"/>
    </source>
</evidence>
<proteinExistence type="inferred from homology"/>
<evidence type="ECO:0000256" key="6">
    <source>
        <dbReference type="ARBA" id="ARBA00022676"/>
    </source>
</evidence>